<feature type="active site" evidence="8">
    <location>
        <position position="40"/>
    </location>
</feature>
<keyword evidence="9" id="KW-0645">Protease</keyword>
<dbReference type="EMBL" id="KB201304">
    <property type="protein sequence ID" value="ESO97521.1"/>
    <property type="molecule type" value="Genomic_DNA"/>
</dbReference>
<proteinExistence type="inferred from homology"/>
<dbReference type="CTD" id="20229771"/>
<evidence type="ECO:0000256" key="3">
    <source>
        <dbReference type="ARBA" id="ARBA00022792"/>
    </source>
</evidence>
<evidence type="ECO:0000256" key="9">
    <source>
        <dbReference type="RuleBase" id="RU362041"/>
    </source>
</evidence>
<dbReference type="Proteomes" id="UP000030746">
    <property type="component" value="Unassembled WGS sequence"/>
</dbReference>
<evidence type="ECO:0000256" key="2">
    <source>
        <dbReference type="ARBA" id="ARBA00011805"/>
    </source>
</evidence>
<comment type="subunit">
    <text evidence="2">Heterodimer of 2 subunits, IMMPL1 and IMMPL2.</text>
</comment>
<evidence type="ECO:0000313" key="12">
    <source>
        <dbReference type="Proteomes" id="UP000030746"/>
    </source>
</evidence>
<dbReference type="GO" id="GO:0006465">
    <property type="term" value="P:signal peptide processing"/>
    <property type="evidence" value="ECO:0007669"/>
    <property type="project" value="InterPro"/>
</dbReference>
<dbReference type="PANTHER" id="PTHR12383:SF16">
    <property type="entry name" value="MITOCHONDRIAL INNER MEMBRANE PROTEASE SUBUNIT 1"/>
    <property type="match status" value="1"/>
</dbReference>
<protein>
    <recommendedName>
        <fullName evidence="9">Mitochondrial inner membrane protease subunit</fullName>
        <ecNumber evidence="9">3.4.21.-</ecNumber>
    </recommendedName>
</protein>
<dbReference type="AlphaFoldDB" id="V4AUQ0"/>
<dbReference type="InterPro" id="IPR000223">
    <property type="entry name" value="Pept_S26A_signal_pept_1"/>
</dbReference>
<evidence type="ECO:0000256" key="8">
    <source>
        <dbReference type="PIRSR" id="PIRSR600223-1"/>
    </source>
</evidence>
<comment type="subcellular location">
    <subcellularLocation>
        <location evidence="1 9">Mitochondrion inner membrane</location>
    </subcellularLocation>
</comment>
<feature type="domain" description="Peptidase S26" evidence="10">
    <location>
        <begin position="26"/>
        <end position="93"/>
    </location>
</feature>
<evidence type="ECO:0000256" key="6">
    <source>
        <dbReference type="ARBA" id="ARBA00023136"/>
    </source>
</evidence>
<keyword evidence="4 9" id="KW-0378">Hydrolase</keyword>
<dbReference type="SUPFAM" id="SSF51306">
    <property type="entry name" value="LexA/Signal peptidase"/>
    <property type="match status" value="1"/>
</dbReference>
<organism evidence="11 12">
    <name type="scientific">Lottia gigantea</name>
    <name type="common">Giant owl limpet</name>
    <dbReference type="NCBI Taxonomy" id="225164"/>
    <lineage>
        <taxon>Eukaryota</taxon>
        <taxon>Metazoa</taxon>
        <taxon>Spiralia</taxon>
        <taxon>Lophotrochozoa</taxon>
        <taxon>Mollusca</taxon>
        <taxon>Gastropoda</taxon>
        <taxon>Patellogastropoda</taxon>
        <taxon>Lottioidea</taxon>
        <taxon>Lottiidae</taxon>
        <taxon>Lottia</taxon>
    </lineage>
</organism>
<keyword evidence="6 9" id="KW-0472">Membrane</keyword>
<dbReference type="CDD" id="cd06530">
    <property type="entry name" value="S26_SPase_I"/>
    <property type="match status" value="1"/>
</dbReference>
<keyword evidence="12" id="KW-1185">Reference proteome</keyword>
<dbReference type="GeneID" id="20229771"/>
<dbReference type="PRINTS" id="PR00727">
    <property type="entry name" value="LEADERPTASE"/>
</dbReference>
<dbReference type="HOGENOM" id="CLU_028723_4_3_1"/>
<dbReference type="GO" id="GO:0006627">
    <property type="term" value="P:protein processing involved in protein targeting to mitochondrion"/>
    <property type="evidence" value="ECO:0007669"/>
    <property type="project" value="TreeGrafter"/>
</dbReference>
<reference evidence="11 12" key="1">
    <citation type="journal article" date="2013" name="Nature">
        <title>Insights into bilaterian evolution from three spiralian genomes.</title>
        <authorList>
            <person name="Simakov O."/>
            <person name="Marletaz F."/>
            <person name="Cho S.J."/>
            <person name="Edsinger-Gonzales E."/>
            <person name="Havlak P."/>
            <person name="Hellsten U."/>
            <person name="Kuo D.H."/>
            <person name="Larsson T."/>
            <person name="Lv J."/>
            <person name="Arendt D."/>
            <person name="Savage R."/>
            <person name="Osoegawa K."/>
            <person name="de Jong P."/>
            <person name="Grimwood J."/>
            <person name="Chapman J.A."/>
            <person name="Shapiro H."/>
            <person name="Aerts A."/>
            <person name="Otillar R.P."/>
            <person name="Terry A.Y."/>
            <person name="Boore J.L."/>
            <person name="Grigoriev I.V."/>
            <person name="Lindberg D.R."/>
            <person name="Seaver E.C."/>
            <person name="Weisblat D.A."/>
            <person name="Putnam N.H."/>
            <person name="Rokhsar D.S."/>
        </authorList>
    </citation>
    <scope>NUCLEOTIDE SEQUENCE [LARGE SCALE GENOMIC DNA]</scope>
</reference>
<dbReference type="Gene3D" id="2.10.109.10">
    <property type="entry name" value="Umud Fragment, subunit A"/>
    <property type="match status" value="1"/>
</dbReference>
<keyword evidence="5 9" id="KW-0496">Mitochondrion</keyword>
<keyword evidence="9" id="KW-1133">Transmembrane helix</keyword>
<dbReference type="GO" id="GO:0042720">
    <property type="term" value="C:mitochondrial inner membrane peptidase complex"/>
    <property type="evidence" value="ECO:0007669"/>
    <property type="project" value="TreeGrafter"/>
</dbReference>
<gene>
    <name evidence="11" type="ORF">LOTGIDRAFT_103673</name>
</gene>
<dbReference type="NCBIfam" id="TIGR02227">
    <property type="entry name" value="sigpep_I_bact"/>
    <property type="match status" value="1"/>
</dbReference>
<dbReference type="PANTHER" id="PTHR12383">
    <property type="entry name" value="PROTEASE FAMILY S26 MITOCHONDRIAL INNER MEMBRANE PROTEASE-RELATED"/>
    <property type="match status" value="1"/>
</dbReference>
<evidence type="ECO:0000259" key="10">
    <source>
        <dbReference type="Pfam" id="PF10502"/>
    </source>
</evidence>
<dbReference type="InterPro" id="IPR052064">
    <property type="entry name" value="Mito_IMP1_subunit"/>
</dbReference>
<keyword evidence="9" id="KW-0812">Transmembrane</keyword>
<dbReference type="Pfam" id="PF10502">
    <property type="entry name" value="Peptidase_S26"/>
    <property type="match status" value="2"/>
</dbReference>
<name>V4AUQ0_LOTGI</name>
<evidence type="ECO:0000256" key="1">
    <source>
        <dbReference type="ARBA" id="ARBA00004273"/>
    </source>
</evidence>
<feature type="domain" description="Peptidase S26" evidence="10">
    <location>
        <begin position="101"/>
        <end position="142"/>
    </location>
</feature>
<evidence type="ECO:0000313" key="11">
    <source>
        <dbReference type="EMBL" id="ESO97521.1"/>
    </source>
</evidence>
<evidence type="ECO:0000256" key="4">
    <source>
        <dbReference type="ARBA" id="ARBA00022801"/>
    </source>
</evidence>
<dbReference type="InterPro" id="IPR019533">
    <property type="entry name" value="Peptidase_S26"/>
</dbReference>
<dbReference type="RefSeq" id="XP_009051386.1">
    <property type="nucleotide sequence ID" value="XM_009053138.1"/>
</dbReference>
<dbReference type="OMA" id="LCKGPSM"/>
<comment type="similarity">
    <text evidence="7">Belongs to the peptidase S26 family. IMP1 subfamily.</text>
</comment>
<dbReference type="GO" id="GO:0004252">
    <property type="term" value="F:serine-type endopeptidase activity"/>
    <property type="evidence" value="ECO:0007669"/>
    <property type="project" value="InterPro"/>
</dbReference>
<feature type="transmembrane region" description="Helical" evidence="9">
    <location>
        <begin position="12"/>
        <end position="35"/>
    </location>
</feature>
<evidence type="ECO:0000256" key="7">
    <source>
        <dbReference type="ARBA" id="ARBA00038445"/>
    </source>
</evidence>
<dbReference type="InterPro" id="IPR036286">
    <property type="entry name" value="LexA/Signal_pep-like_sf"/>
</dbReference>
<dbReference type="EC" id="3.4.21.-" evidence="9"/>
<accession>V4AUQ0</accession>
<dbReference type="KEGG" id="lgi:LOTGIDRAFT_103673"/>
<keyword evidence="3 9" id="KW-0999">Mitochondrion inner membrane</keyword>
<dbReference type="STRING" id="225164.V4AUQ0"/>
<feature type="active site" evidence="8">
    <location>
        <position position="83"/>
    </location>
</feature>
<dbReference type="OrthoDB" id="308440at2759"/>
<evidence type="ECO:0000256" key="5">
    <source>
        <dbReference type="ARBA" id="ARBA00023128"/>
    </source>
</evidence>
<sequence>MIKRFFAKTSGVVFYSVSFASVFHCFFEHIASLIVADGPSMQPTIYTDDILLSEQISVKNEKIIKGDVVLVKSPTDPLGIIIKRVIGMEGDMVFNYSSQSFKYVPRGHVWLEGDNKSNSTDSREYGPVPYNLLHGRIFLKVWPIGDVGFLGLRD</sequence>